<name>A0AAN7J372_QUERU</name>
<dbReference type="EMBL" id="JAXUIC010000010">
    <property type="protein sequence ID" value="KAK4568772.1"/>
    <property type="molecule type" value="Genomic_DNA"/>
</dbReference>
<keyword evidence="3" id="KW-1185">Reference proteome</keyword>
<accession>A0AAN7J372</accession>
<evidence type="ECO:0000313" key="1">
    <source>
        <dbReference type="EMBL" id="KAK4568772.1"/>
    </source>
</evidence>
<protein>
    <submittedName>
        <fullName evidence="2">Uncharacterized protein</fullName>
    </submittedName>
</protein>
<dbReference type="EMBL" id="JAXUIC010000003">
    <property type="protein sequence ID" value="KAK4597834.1"/>
    <property type="molecule type" value="Genomic_DNA"/>
</dbReference>
<evidence type="ECO:0000313" key="2">
    <source>
        <dbReference type="EMBL" id="KAK4597834.1"/>
    </source>
</evidence>
<comment type="caution">
    <text evidence="2">The sequence shown here is derived from an EMBL/GenBank/DDBJ whole genome shotgun (WGS) entry which is preliminary data.</text>
</comment>
<dbReference type="Proteomes" id="UP001324115">
    <property type="component" value="Unassembled WGS sequence"/>
</dbReference>
<gene>
    <name evidence="1" type="ORF">RGQ29_004254</name>
    <name evidence="2" type="ORF">RGQ29_015379</name>
</gene>
<dbReference type="AlphaFoldDB" id="A0AAN7J372"/>
<evidence type="ECO:0000313" key="3">
    <source>
        <dbReference type="Proteomes" id="UP001324115"/>
    </source>
</evidence>
<organism evidence="2 3">
    <name type="scientific">Quercus rubra</name>
    <name type="common">Northern red oak</name>
    <name type="synonym">Quercus borealis</name>
    <dbReference type="NCBI Taxonomy" id="3512"/>
    <lineage>
        <taxon>Eukaryota</taxon>
        <taxon>Viridiplantae</taxon>
        <taxon>Streptophyta</taxon>
        <taxon>Embryophyta</taxon>
        <taxon>Tracheophyta</taxon>
        <taxon>Spermatophyta</taxon>
        <taxon>Magnoliopsida</taxon>
        <taxon>eudicotyledons</taxon>
        <taxon>Gunneridae</taxon>
        <taxon>Pentapetalae</taxon>
        <taxon>rosids</taxon>
        <taxon>fabids</taxon>
        <taxon>Fagales</taxon>
        <taxon>Fagaceae</taxon>
        <taxon>Quercus</taxon>
    </lineage>
</organism>
<sequence>MVLTITAQSKFDIPQDEIAREIIKRHNLKRLGDQWRNWKHALKAKHFDKSKTATQIVAEAPNIVNRQDYAKLVDSWFRGN</sequence>
<reference evidence="2 3" key="1">
    <citation type="journal article" date="2023" name="G3 (Bethesda)">
        <title>A haplotype-resolved chromosome-scale genome for Quercus rubra L. provides insights into the genetics of adaptive traits for red oak species.</title>
        <authorList>
            <person name="Kapoor B."/>
            <person name="Jenkins J."/>
            <person name="Schmutz J."/>
            <person name="Zhebentyayeva T."/>
            <person name="Kuelheim C."/>
            <person name="Coggeshall M."/>
            <person name="Heim C."/>
            <person name="Lasky J.R."/>
            <person name="Leites L."/>
            <person name="Islam-Faridi N."/>
            <person name="Romero-Severson J."/>
            <person name="DeLeo V.L."/>
            <person name="Lucas S.M."/>
            <person name="Lazic D."/>
            <person name="Gailing O."/>
            <person name="Carlson J."/>
            <person name="Staton M."/>
        </authorList>
    </citation>
    <scope>NUCLEOTIDE SEQUENCE [LARGE SCALE GENOMIC DNA]</scope>
    <source>
        <strain evidence="2">Pseudo-F2</strain>
    </source>
</reference>
<proteinExistence type="predicted"/>